<dbReference type="EMBL" id="LAYC01000003">
    <property type="protein sequence ID" value="KYK55550.1"/>
    <property type="molecule type" value="Genomic_DNA"/>
</dbReference>
<evidence type="ECO:0000256" key="1">
    <source>
        <dbReference type="SAM" id="MobiDB-lite"/>
    </source>
</evidence>
<dbReference type="InterPro" id="IPR000210">
    <property type="entry name" value="BTB/POZ_dom"/>
</dbReference>
<dbReference type="STRING" id="98403.A0A151GEM7"/>
<feature type="domain" description="BTB" evidence="2">
    <location>
        <begin position="160"/>
        <end position="247"/>
    </location>
</feature>
<evidence type="ECO:0000313" key="3">
    <source>
        <dbReference type="EMBL" id="KYK55550.1"/>
    </source>
</evidence>
<dbReference type="InParanoid" id="A0A151GEM7"/>
<evidence type="ECO:0000259" key="2">
    <source>
        <dbReference type="PROSITE" id="PS50097"/>
    </source>
</evidence>
<reference evidence="3 4" key="1">
    <citation type="journal article" date="2016" name="Sci. Rep.">
        <title>Insights into Adaptations to a Near-Obligate Nematode Endoparasitic Lifestyle from the Finished Genome of Drechmeria coniospora.</title>
        <authorList>
            <person name="Zhang L."/>
            <person name="Zhou Z."/>
            <person name="Guo Q."/>
            <person name="Fokkens L."/>
            <person name="Miskei M."/>
            <person name="Pocsi I."/>
            <person name="Zhang W."/>
            <person name="Chen M."/>
            <person name="Wang L."/>
            <person name="Sun Y."/>
            <person name="Donzelli B.G."/>
            <person name="Gibson D.M."/>
            <person name="Nelson D.R."/>
            <person name="Luo J.G."/>
            <person name="Rep M."/>
            <person name="Liu H."/>
            <person name="Yang S."/>
            <person name="Wang J."/>
            <person name="Krasnoff S.B."/>
            <person name="Xu Y."/>
            <person name="Molnar I."/>
            <person name="Lin M."/>
        </authorList>
    </citation>
    <scope>NUCLEOTIDE SEQUENCE [LARGE SCALE GENOMIC DNA]</scope>
    <source>
        <strain evidence="3 4">ARSEF 6962</strain>
    </source>
</reference>
<sequence length="444" mass="48957">MPRASLDGRGRKALDSLQEERCKMMQPRKTHADNLREASPPKTNPWQRIKVVPPERDEPAAPLSGPKTPSSETEASEETVETAELGPESPTATSLRHEELRDEGPPPRGESRRGGFEPGLNLEWESALAPEKGMATVSGPISFARSLTSDGSIWNHPFGSDVVVHTNHGTYFLHRSILASNSAWFRERLPAPSSVRPTRGPMEQFARLADASLKQDGAPVEVSIQDDGPLTSHCLKFFYTGKMDACEPATDRPQDITYVPLCALHYIHAVGLQATSIAAHVTRILNRSSKSWGQHLEVFCKRHLLGPEQGWQFAFHLGNALDAAFGHPDRDALGPLRLALAGFLDAVMPLIARQPNVINLLSTPTWKRFSPEITDEIAEFRRRRGYYRWSDGVLPDEEAIGAIWRRCEDAGGIHDPLAFRMTQIRLVDGDEPSQGQAGAPLGDA</sequence>
<dbReference type="GeneID" id="63720156"/>
<protein>
    <recommendedName>
        <fullName evidence="2">BTB domain-containing protein</fullName>
    </recommendedName>
</protein>
<dbReference type="RefSeq" id="XP_040654902.1">
    <property type="nucleotide sequence ID" value="XM_040804798.1"/>
</dbReference>
<dbReference type="SUPFAM" id="SSF54695">
    <property type="entry name" value="POZ domain"/>
    <property type="match status" value="1"/>
</dbReference>
<dbReference type="Gene3D" id="3.30.710.10">
    <property type="entry name" value="Potassium Channel Kv1.1, Chain A"/>
    <property type="match status" value="1"/>
</dbReference>
<dbReference type="InterPro" id="IPR011333">
    <property type="entry name" value="SKP1/BTB/POZ_sf"/>
</dbReference>
<proteinExistence type="predicted"/>
<name>A0A151GEM7_DRECN</name>
<feature type="compositionally biased region" description="Basic and acidic residues" evidence="1">
    <location>
        <begin position="1"/>
        <end position="23"/>
    </location>
</feature>
<feature type="region of interest" description="Disordered" evidence="1">
    <location>
        <begin position="1"/>
        <end position="118"/>
    </location>
</feature>
<feature type="compositionally biased region" description="Basic and acidic residues" evidence="1">
    <location>
        <begin position="95"/>
        <end position="115"/>
    </location>
</feature>
<organism evidence="3 4">
    <name type="scientific">Drechmeria coniospora</name>
    <name type="common">Nematophagous fungus</name>
    <name type="synonym">Meria coniospora</name>
    <dbReference type="NCBI Taxonomy" id="98403"/>
    <lineage>
        <taxon>Eukaryota</taxon>
        <taxon>Fungi</taxon>
        <taxon>Dikarya</taxon>
        <taxon>Ascomycota</taxon>
        <taxon>Pezizomycotina</taxon>
        <taxon>Sordariomycetes</taxon>
        <taxon>Hypocreomycetidae</taxon>
        <taxon>Hypocreales</taxon>
        <taxon>Ophiocordycipitaceae</taxon>
        <taxon>Drechmeria</taxon>
    </lineage>
</organism>
<dbReference type="PROSITE" id="PS50097">
    <property type="entry name" value="BTB"/>
    <property type="match status" value="1"/>
</dbReference>
<dbReference type="AlphaFoldDB" id="A0A151GEM7"/>
<comment type="caution">
    <text evidence="3">The sequence shown here is derived from an EMBL/GenBank/DDBJ whole genome shotgun (WGS) entry which is preliminary data.</text>
</comment>
<keyword evidence="4" id="KW-1185">Reference proteome</keyword>
<gene>
    <name evidence="3" type="ORF">DCS_07513</name>
</gene>
<accession>A0A151GEM7</accession>
<dbReference type="CDD" id="cd18186">
    <property type="entry name" value="BTB_POZ_ZBTB_KLHL-like"/>
    <property type="match status" value="1"/>
</dbReference>
<dbReference type="Proteomes" id="UP000076580">
    <property type="component" value="Chromosome 03"/>
</dbReference>
<evidence type="ECO:0000313" key="4">
    <source>
        <dbReference type="Proteomes" id="UP000076580"/>
    </source>
</evidence>